<accession>A0ABU6R310</accession>
<feature type="compositionally biased region" description="Basic residues" evidence="1">
    <location>
        <begin position="215"/>
        <end position="231"/>
    </location>
</feature>
<feature type="compositionally biased region" description="Acidic residues" evidence="1">
    <location>
        <begin position="136"/>
        <end position="149"/>
    </location>
</feature>
<feature type="region of interest" description="Disordered" evidence="1">
    <location>
        <begin position="130"/>
        <end position="313"/>
    </location>
</feature>
<sequence>MDEDMYVPVLHNGGRFDRKLDETISYLDDSVKRWNPVDIDLVCMYDLEDLVKEAGYQKFNKLLWHDISDPILDTGLHEIKKDADINAMKGATVMHMGPKEFHIYVEHIAEIPEVVEDAVEGTVIVEDDVEQHVILEDESSSDSYESAEDEAYKPPPPGYEEDGSDSDVECVKKKKKKKILRKKSPKKAISPKHKKGVDQDGPSNCGKPQMSPKTTAKRRSRKYTGARRRHVLRDGNPAASDGPGHNSGPGPDLGNGLDRPSTTRKARTDEGNSGISGGVNGPPVDPTAFEQDSDYERPYEYESEAGVRPPRHK</sequence>
<gene>
    <name evidence="3" type="ORF">PIB30_005911</name>
</gene>
<feature type="domain" description="PB1-like" evidence="2">
    <location>
        <begin position="4"/>
        <end position="107"/>
    </location>
</feature>
<name>A0ABU6R310_9FABA</name>
<dbReference type="Proteomes" id="UP001341840">
    <property type="component" value="Unassembled WGS sequence"/>
</dbReference>
<protein>
    <recommendedName>
        <fullName evidence="2">PB1-like domain-containing protein</fullName>
    </recommendedName>
</protein>
<feature type="compositionally biased region" description="Acidic residues" evidence="1">
    <location>
        <begin position="159"/>
        <end position="168"/>
    </location>
</feature>
<dbReference type="EMBL" id="JASCZI010030220">
    <property type="protein sequence ID" value="MED6118772.1"/>
    <property type="molecule type" value="Genomic_DNA"/>
</dbReference>
<feature type="compositionally biased region" description="Basic residues" evidence="1">
    <location>
        <begin position="172"/>
        <end position="195"/>
    </location>
</feature>
<dbReference type="InterPro" id="IPR058594">
    <property type="entry name" value="PB1-like_dom_pln"/>
</dbReference>
<evidence type="ECO:0000313" key="3">
    <source>
        <dbReference type="EMBL" id="MED6118772.1"/>
    </source>
</evidence>
<evidence type="ECO:0000313" key="4">
    <source>
        <dbReference type="Proteomes" id="UP001341840"/>
    </source>
</evidence>
<evidence type="ECO:0000259" key="2">
    <source>
        <dbReference type="Pfam" id="PF26130"/>
    </source>
</evidence>
<evidence type="ECO:0000256" key="1">
    <source>
        <dbReference type="SAM" id="MobiDB-lite"/>
    </source>
</evidence>
<comment type="caution">
    <text evidence="3">The sequence shown here is derived from an EMBL/GenBank/DDBJ whole genome shotgun (WGS) entry which is preliminary data.</text>
</comment>
<keyword evidence="4" id="KW-1185">Reference proteome</keyword>
<proteinExistence type="predicted"/>
<dbReference type="Pfam" id="PF26130">
    <property type="entry name" value="PB1-like"/>
    <property type="match status" value="1"/>
</dbReference>
<organism evidence="3 4">
    <name type="scientific">Stylosanthes scabra</name>
    <dbReference type="NCBI Taxonomy" id="79078"/>
    <lineage>
        <taxon>Eukaryota</taxon>
        <taxon>Viridiplantae</taxon>
        <taxon>Streptophyta</taxon>
        <taxon>Embryophyta</taxon>
        <taxon>Tracheophyta</taxon>
        <taxon>Spermatophyta</taxon>
        <taxon>Magnoliopsida</taxon>
        <taxon>eudicotyledons</taxon>
        <taxon>Gunneridae</taxon>
        <taxon>Pentapetalae</taxon>
        <taxon>rosids</taxon>
        <taxon>fabids</taxon>
        <taxon>Fabales</taxon>
        <taxon>Fabaceae</taxon>
        <taxon>Papilionoideae</taxon>
        <taxon>50 kb inversion clade</taxon>
        <taxon>dalbergioids sensu lato</taxon>
        <taxon>Dalbergieae</taxon>
        <taxon>Pterocarpus clade</taxon>
        <taxon>Stylosanthes</taxon>
    </lineage>
</organism>
<reference evidence="3 4" key="1">
    <citation type="journal article" date="2023" name="Plants (Basel)">
        <title>Bridging the Gap: Combining Genomics and Transcriptomics Approaches to Understand Stylosanthes scabra, an Orphan Legume from the Brazilian Caatinga.</title>
        <authorList>
            <person name="Ferreira-Neto J.R.C."/>
            <person name="da Silva M.D."/>
            <person name="Binneck E."/>
            <person name="de Melo N.F."/>
            <person name="da Silva R.H."/>
            <person name="de Melo A.L.T.M."/>
            <person name="Pandolfi V."/>
            <person name="Bustamante F.O."/>
            <person name="Brasileiro-Vidal A.C."/>
            <person name="Benko-Iseppon A.M."/>
        </authorList>
    </citation>
    <scope>NUCLEOTIDE SEQUENCE [LARGE SCALE GENOMIC DNA]</scope>
    <source>
        <tissue evidence="3">Leaves</tissue>
    </source>
</reference>